<dbReference type="InterPro" id="IPR016197">
    <property type="entry name" value="Chromo-like_dom_sf"/>
</dbReference>
<evidence type="ECO:0000313" key="4">
    <source>
        <dbReference type="Proteomes" id="UP001370758"/>
    </source>
</evidence>
<reference evidence="3 4" key="1">
    <citation type="submission" date="2023-08" db="EMBL/GenBank/DDBJ databases">
        <authorList>
            <person name="Palmer J.M."/>
        </authorList>
    </citation>
    <scope>NUCLEOTIDE SEQUENCE [LARGE SCALE GENOMIC DNA]</scope>
    <source>
        <strain evidence="3 4">TWF481</strain>
    </source>
</reference>
<dbReference type="AlphaFoldDB" id="A0AAV9W2V1"/>
<sequence length="231" mass="25948">MPLPSVIADNDTVRAKAETLSPLIDSDLGTPIESGTPCPQTPPNPRVQGNRLSPTTKAPRRLSSPFSGQHSKPRYRQLREPSIELEWTQQSAIDEPSTPIRAQQVVNRIFNRRAVVGTRRKKNFAVEGITGHRLKDGKLEYRVNWKSFWVSKMLYDSIVRIVDEDGRPSSTAESSCTRGTHWDATKVLDEYSEGNYKAYHLEWLPGWVESSGVEGGLVYDYLEQLAAGSHQ</sequence>
<accession>A0AAV9W2V1</accession>
<gene>
    <name evidence="3" type="ORF">TWF481_010403</name>
</gene>
<organism evidence="3 4">
    <name type="scientific">Arthrobotrys musiformis</name>
    <dbReference type="NCBI Taxonomy" id="47236"/>
    <lineage>
        <taxon>Eukaryota</taxon>
        <taxon>Fungi</taxon>
        <taxon>Dikarya</taxon>
        <taxon>Ascomycota</taxon>
        <taxon>Pezizomycotina</taxon>
        <taxon>Orbiliomycetes</taxon>
        <taxon>Orbiliales</taxon>
        <taxon>Orbiliaceae</taxon>
        <taxon>Arthrobotrys</taxon>
    </lineage>
</organism>
<evidence type="ECO:0000256" key="2">
    <source>
        <dbReference type="SAM" id="MobiDB-lite"/>
    </source>
</evidence>
<evidence type="ECO:0000313" key="3">
    <source>
        <dbReference type="EMBL" id="KAK6500046.1"/>
    </source>
</evidence>
<dbReference type="SUPFAM" id="SSF54160">
    <property type="entry name" value="Chromo domain-like"/>
    <property type="match status" value="1"/>
</dbReference>
<comment type="caution">
    <text evidence="3">The sequence shown here is derived from an EMBL/GenBank/DDBJ whole genome shotgun (WGS) entry which is preliminary data.</text>
</comment>
<protein>
    <recommendedName>
        <fullName evidence="5">Chromo domain-containing protein</fullName>
    </recommendedName>
</protein>
<dbReference type="EMBL" id="JAVHJL010000007">
    <property type="protein sequence ID" value="KAK6500046.1"/>
    <property type="molecule type" value="Genomic_DNA"/>
</dbReference>
<proteinExistence type="predicted"/>
<dbReference type="Proteomes" id="UP001370758">
    <property type="component" value="Unassembled WGS sequence"/>
</dbReference>
<evidence type="ECO:0008006" key="5">
    <source>
        <dbReference type="Google" id="ProtNLM"/>
    </source>
</evidence>
<keyword evidence="4" id="KW-1185">Reference proteome</keyword>
<evidence type="ECO:0000256" key="1">
    <source>
        <dbReference type="ARBA" id="ARBA00011353"/>
    </source>
</evidence>
<comment type="subunit">
    <text evidence="1">Component of the NuA4 histone acetyltransferase complex.</text>
</comment>
<name>A0AAV9W2V1_9PEZI</name>
<feature type="region of interest" description="Disordered" evidence="2">
    <location>
        <begin position="18"/>
        <end position="75"/>
    </location>
</feature>